<reference evidence="2" key="1">
    <citation type="submission" date="2017-02" db="EMBL/GenBank/DDBJ databases">
        <authorList>
            <person name="Varghese N."/>
            <person name="Submissions S."/>
        </authorList>
    </citation>
    <scope>NUCLEOTIDE SEQUENCE [LARGE SCALE GENOMIC DNA]</scope>
    <source>
        <strain evidence="2">DSM 22270</strain>
    </source>
</reference>
<organism evidence="1 2">
    <name type="scientific">Dyadobacter psychrophilus</name>
    <dbReference type="NCBI Taxonomy" id="651661"/>
    <lineage>
        <taxon>Bacteria</taxon>
        <taxon>Pseudomonadati</taxon>
        <taxon>Bacteroidota</taxon>
        <taxon>Cytophagia</taxon>
        <taxon>Cytophagales</taxon>
        <taxon>Spirosomataceae</taxon>
        <taxon>Dyadobacter</taxon>
    </lineage>
</organism>
<protein>
    <submittedName>
        <fullName evidence="1">YD repeat-containing protein</fullName>
    </submittedName>
</protein>
<keyword evidence="2" id="KW-1185">Reference proteome</keyword>
<evidence type="ECO:0000313" key="2">
    <source>
        <dbReference type="Proteomes" id="UP000190897"/>
    </source>
</evidence>
<name>A0A1T5H019_9BACT</name>
<dbReference type="InterPro" id="IPR031325">
    <property type="entry name" value="RHS_repeat"/>
</dbReference>
<dbReference type="EMBL" id="FUZA01000007">
    <property type="protein sequence ID" value="SKC13919.1"/>
    <property type="molecule type" value="Genomic_DNA"/>
</dbReference>
<accession>A0A1T5H019</accession>
<dbReference type="Proteomes" id="UP000190897">
    <property type="component" value="Unassembled WGS sequence"/>
</dbReference>
<dbReference type="Gene3D" id="2.180.10.10">
    <property type="entry name" value="RHS repeat-associated core"/>
    <property type="match status" value="1"/>
</dbReference>
<dbReference type="AlphaFoldDB" id="A0A1T5H019"/>
<sequence>MVSLSAGLILSSCQNENLIPATPQPADNEAGARLAAIPAATAALTLVKHGDEALSYYPDGRLKEVQYTNSEIDYAIKSLRVVYTYGADWTDWVVATRYENNFKKQEMKWRIENGKATELVTAHYKQGSGGFPYLYTHAKFEYNAKQQLVKVISTTPEKSVITFSYDGSGNLVKHLTTSGSGKSLTVTDYNEYAYAEYVGGPLDLDKNRVINTHVFGANGLSQIGDPYLPIFGKFGTNLVKIRNTSGPTFKFAHTLDAKGNVRAQKISYWDGQLVKEKAFLYR</sequence>
<evidence type="ECO:0000313" key="1">
    <source>
        <dbReference type="EMBL" id="SKC13919.1"/>
    </source>
</evidence>
<proteinExistence type="predicted"/>
<dbReference type="Pfam" id="PF05593">
    <property type="entry name" value="RHS_repeat"/>
    <property type="match status" value="1"/>
</dbReference>
<gene>
    <name evidence="1" type="ORF">SAMN05660293_04674</name>
</gene>